<evidence type="ECO:0000313" key="4">
    <source>
        <dbReference type="Proteomes" id="UP000261931"/>
    </source>
</evidence>
<organism evidence="3 4">
    <name type="scientific">Hydrogenophaga borbori</name>
    <dbReference type="NCBI Taxonomy" id="2294117"/>
    <lineage>
        <taxon>Bacteria</taxon>
        <taxon>Pseudomonadati</taxon>
        <taxon>Pseudomonadota</taxon>
        <taxon>Betaproteobacteria</taxon>
        <taxon>Burkholderiales</taxon>
        <taxon>Comamonadaceae</taxon>
        <taxon>Hydrogenophaga</taxon>
    </lineage>
</organism>
<evidence type="ECO:0000256" key="1">
    <source>
        <dbReference type="SAM" id="SignalP"/>
    </source>
</evidence>
<dbReference type="EMBL" id="QVLS01000007">
    <property type="protein sequence ID" value="RFP78171.1"/>
    <property type="molecule type" value="Genomic_DNA"/>
</dbReference>
<feature type="chain" id="PRO_5016993710" evidence="1">
    <location>
        <begin position="26"/>
        <end position="110"/>
    </location>
</feature>
<dbReference type="InterPro" id="IPR025392">
    <property type="entry name" value="DUF4124"/>
</dbReference>
<name>A0A372EI27_9BURK</name>
<dbReference type="AlphaFoldDB" id="A0A372EI27"/>
<keyword evidence="4" id="KW-1185">Reference proteome</keyword>
<protein>
    <submittedName>
        <fullName evidence="3">DUF4124 domain-containing protein</fullName>
    </submittedName>
</protein>
<proteinExistence type="predicted"/>
<keyword evidence="1" id="KW-0732">Signal</keyword>
<reference evidence="3 4" key="1">
    <citation type="submission" date="2018-08" db="EMBL/GenBank/DDBJ databases">
        <title>Hydrogenophaga sp. LA-38 isolated from sludge.</title>
        <authorList>
            <person name="Im W.-T."/>
        </authorList>
    </citation>
    <scope>NUCLEOTIDE SEQUENCE [LARGE SCALE GENOMIC DNA]</scope>
    <source>
        <strain evidence="3 4">LA-38</strain>
    </source>
</reference>
<sequence>MPMRRLTLPALALAAAALLPLCAAAAEIWRWVDRDGYVHYTQSVDIPERYRASAVPADAPLPPGTSACEAAWHRYAASQACFDAYRLVGGGLKPEAFQRCRELPEPEPCR</sequence>
<dbReference type="RefSeq" id="WP_116959436.1">
    <property type="nucleotide sequence ID" value="NZ_QVLS01000007.1"/>
</dbReference>
<gene>
    <name evidence="3" type="ORF">DY262_12730</name>
</gene>
<feature type="signal peptide" evidence="1">
    <location>
        <begin position="1"/>
        <end position="25"/>
    </location>
</feature>
<dbReference type="Pfam" id="PF13511">
    <property type="entry name" value="DUF4124"/>
    <property type="match status" value="1"/>
</dbReference>
<dbReference type="Proteomes" id="UP000261931">
    <property type="component" value="Unassembled WGS sequence"/>
</dbReference>
<accession>A0A372EI27</accession>
<comment type="caution">
    <text evidence="3">The sequence shown here is derived from an EMBL/GenBank/DDBJ whole genome shotgun (WGS) entry which is preliminary data.</text>
</comment>
<feature type="domain" description="DUF4124" evidence="2">
    <location>
        <begin position="16"/>
        <end position="61"/>
    </location>
</feature>
<evidence type="ECO:0000259" key="2">
    <source>
        <dbReference type="Pfam" id="PF13511"/>
    </source>
</evidence>
<evidence type="ECO:0000313" key="3">
    <source>
        <dbReference type="EMBL" id="RFP78171.1"/>
    </source>
</evidence>